<comment type="caution">
    <text evidence="1">The sequence shown here is derived from an EMBL/GenBank/DDBJ whole genome shotgun (WGS) entry which is preliminary data.</text>
</comment>
<accession>A0AAV7K5W5</accession>
<evidence type="ECO:0000313" key="1">
    <source>
        <dbReference type="EMBL" id="KAI6656722.1"/>
    </source>
</evidence>
<dbReference type="EMBL" id="JAKMXF010000133">
    <property type="protein sequence ID" value="KAI6656722.1"/>
    <property type="molecule type" value="Genomic_DNA"/>
</dbReference>
<sequence length="125" mass="14633">MSGNTGCPSNLISIEPLQRRLIQEFTWEAQEIYEEKLSLSEQLSRNVQRLEFSRDLDMGLFQSEEERLSEERDKTRNLAVGINQSKSEFVAPKESLRKALMEISVLSDVLEVNSDWLKFKRAYFR</sequence>
<organism evidence="1 2">
    <name type="scientific">Oopsacas minuta</name>
    <dbReference type="NCBI Taxonomy" id="111878"/>
    <lineage>
        <taxon>Eukaryota</taxon>
        <taxon>Metazoa</taxon>
        <taxon>Porifera</taxon>
        <taxon>Hexactinellida</taxon>
        <taxon>Hexasterophora</taxon>
        <taxon>Lyssacinosida</taxon>
        <taxon>Leucopsacidae</taxon>
        <taxon>Oopsacas</taxon>
    </lineage>
</organism>
<dbReference type="AlphaFoldDB" id="A0AAV7K5W5"/>
<evidence type="ECO:0000313" key="2">
    <source>
        <dbReference type="Proteomes" id="UP001165289"/>
    </source>
</evidence>
<proteinExistence type="predicted"/>
<dbReference type="Proteomes" id="UP001165289">
    <property type="component" value="Unassembled WGS sequence"/>
</dbReference>
<protein>
    <submittedName>
        <fullName evidence="1">Mediator of RNA polymerase II transcription subunit 17-like</fullName>
    </submittedName>
</protein>
<reference evidence="1 2" key="1">
    <citation type="journal article" date="2023" name="BMC Biol.">
        <title>The compact genome of the sponge Oopsacas minuta (Hexactinellida) is lacking key metazoan core genes.</title>
        <authorList>
            <person name="Santini S."/>
            <person name="Schenkelaars Q."/>
            <person name="Jourda C."/>
            <person name="Duchesne M."/>
            <person name="Belahbib H."/>
            <person name="Rocher C."/>
            <person name="Selva M."/>
            <person name="Riesgo A."/>
            <person name="Vervoort M."/>
            <person name="Leys S.P."/>
            <person name="Kodjabachian L."/>
            <person name="Le Bivic A."/>
            <person name="Borchiellini C."/>
            <person name="Claverie J.M."/>
            <person name="Renard E."/>
        </authorList>
    </citation>
    <scope>NUCLEOTIDE SEQUENCE [LARGE SCALE GENOMIC DNA]</scope>
    <source>
        <strain evidence="1">SPO-2</strain>
    </source>
</reference>
<gene>
    <name evidence="1" type="ORF">LOD99_16026</name>
</gene>
<keyword evidence="2" id="KW-1185">Reference proteome</keyword>
<name>A0AAV7K5W5_9METZ</name>